<accession>A0A4Y2QJ70</accession>
<name>A0A4Y2QJ70_ARAVE</name>
<organism evidence="1 2">
    <name type="scientific">Araneus ventricosus</name>
    <name type="common">Orbweaver spider</name>
    <name type="synonym">Epeira ventricosa</name>
    <dbReference type="NCBI Taxonomy" id="182803"/>
    <lineage>
        <taxon>Eukaryota</taxon>
        <taxon>Metazoa</taxon>
        <taxon>Ecdysozoa</taxon>
        <taxon>Arthropoda</taxon>
        <taxon>Chelicerata</taxon>
        <taxon>Arachnida</taxon>
        <taxon>Araneae</taxon>
        <taxon>Araneomorphae</taxon>
        <taxon>Entelegynae</taxon>
        <taxon>Araneoidea</taxon>
        <taxon>Araneidae</taxon>
        <taxon>Araneus</taxon>
    </lineage>
</organism>
<proteinExistence type="predicted"/>
<protein>
    <submittedName>
        <fullName evidence="1">Uncharacterized protein</fullName>
    </submittedName>
</protein>
<comment type="caution">
    <text evidence="1">The sequence shown here is derived from an EMBL/GenBank/DDBJ whole genome shotgun (WGS) entry which is preliminary data.</text>
</comment>
<sequence>MEWNGVVMNAQLRVLRVLFQVDVGSQRSSYDFRVLDCLPYLRAIKTGFSQSSAGPSPRVRSPQKTIGEHSCRLEDDPPTNAQHLLDEAADWLKIMKFEAPELAQF</sequence>
<dbReference type="EMBL" id="BGPR01014018">
    <property type="protein sequence ID" value="GBN63325.1"/>
    <property type="molecule type" value="Genomic_DNA"/>
</dbReference>
<evidence type="ECO:0000313" key="1">
    <source>
        <dbReference type="EMBL" id="GBN63325.1"/>
    </source>
</evidence>
<dbReference type="AlphaFoldDB" id="A0A4Y2QJ70"/>
<dbReference type="Proteomes" id="UP000499080">
    <property type="component" value="Unassembled WGS sequence"/>
</dbReference>
<reference evidence="1 2" key="1">
    <citation type="journal article" date="2019" name="Sci. Rep.">
        <title>Orb-weaving spider Araneus ventricosus genome elucidates the spidroin gene catalogue.</title>
        <authorList>
            <person name="Kono N."/>
            <person name="Nakamura H."/>
            <person name="Ohtoshi R."/>
            <person name="Moran D.A.P."/>
            <person name="Shinohara A."/>
            <person name="Yoshida Y."/>
            <person name="Fujiwara M."/>
            <person name="Mori M."/>
            <person name="Tomita M."/>
            <person name="Arakawa K."/>
        </authorList>
    </citation>
    <scope>NUCLEOTIDE SEQUENCE [LARGE SCALE GENOMIC DNA]</scope>
</reference>
<evidence type="ECO:0000313" key="2">
    <source>
        <dbReference type="Proteomes" id="UP000499080"/>
    </source>
</evidence>
<gene>
    <name evidence="1" type="ORF">AVEN_258089_1</name>
</gene>
<keyword evidence="2" id="KW-1185">Reference proteome</keyword>